<dbReference type="InterPro" id="IPR013324">
    <property type="entry name" value="RNA_pol_sigma_r3/r4-like"/>
</dbReference>
<accession>Q93A48</accession>
<organism evidence="1">
    <name type="scientific">Enterococcus faecalis</name>
    <name type="common">Streptococcus faecalis</name>
    <dbReference type="NCBI Taxonomy" id="1351"/>
    <lineage>
        <taxon>Bacteria</taxon>
        <taxon>Bacillati</taxon>
        <taxon>Bacillota</taxon>
        <taxon>Bacilli</taxon>
        <taxon>Lactobacillales</taxon>
        <taxon>Enterococcaceae</taxon>
        <taxon>Enterococcus</taxon>
    </lineage>
</organism>
<dbReference type="RefSeq" id="WP_274843076.1">
    <property type="nucleotide sequence ID" value="NZ_JANEVZ010000001.1"/>
</dbReference>
<dbReference type="EMBL" id="FJ872411">
    <property type="protein sequence ID" value="AAL27440.1"/>
    <property type="molecule type" value="Genomic_DNA"/>
</dbReference>
<reference evidence="1" key="1">
    <citation type="journal article" date="2002" name="Antimicrob. Agents Chemother.">
        <title>Molecular characterization of the vanE gene cluster in vancomycin-resistant Enterococcus faecalis N00-410 isolated in Canada.</title>
        <authorList>
            <person name="Boyd D.A."/>
            <person name="Cabral T."/>
            <person name="Van Caeseele P."/>
            <person name="Wylie J."/>
            <person name="Mulvey M.R."/>
        </authorList>
    </citation>
    <scope>NUCLEOTIDE SEQUENCE</scope>
    <source>
        <strain evidence="1">N00-0410</strain>
    </source>
</reference>
<dbReference type="Gene3D" id="1.20.140.160">
    <property type="match status" value="1"/>
</dbReference>
<dbReference type="InterPro" id="IPR014284">
    <property type="entry name" value="RNA_pol_sigma-70_dom"/>
</dbReference>
<dbReference type="NCBIfam" id="TIGR02937">
    <property type="entry name" value="sigma70-ECF"/>
    <property type="match status" value="1"/>
</dbReference>
<name>Q93A48_ENTFL</name>
<dbReference type="GO" id="GO:0006352">
    <property type="term" value="P:DNA-templated transcription initiation"/>
    <property type="evidence" value="ECO:0007669"/>
    <property type="project" value="InterPro"/>
</dbReference>
<sequence>MAFQDEKIEAQLTKYFSKVIRNAASNYYRKKFHYAEKECLTDTILEDMEGTVSFEEDVIQSIMMNESEMNIFSYEGIGKLTSALNEKEKEFLIEKFVFEKTDQEIGELFGISRQGITNMKLRLYKKLKKTLSN</sequence>
<reference evidence="1" key="2">
    <citation type="submission" date="2009-03" db="EMBL/GenBank/DDBJ databases">
        <title>Acquired DNA containing D-alanine,D-serine operons in vancomycin resistant Enterococcus faecalis.</title>
        <authorList>
            <person name="Boyd D.A."/>
            <person name="Mulvey M.R."/>
        </authorList>
    </citation>
    <scope>NUCLEOTIDE SEQUENCE</scope>
    <source>
        <strain evidence="1">N00-0410</strain>
    </source>
</reference>
<dbReference type="AlphaFoldDB" id="Q93A48"/>
<proteinExistence type="predicted"/>
<dbReference type="SUPFAM" id="SSF88659">
    <property type="entry name" value="Sigma3 and sigma4 domains of RNA polymerase sigma factors"/>
    <property type="match status" value="1"/>
</dbReference>
<protein>
    <submittedName>
        <fullName evidence="1">VE34</fullName>
    </submittedName>
</protein>
<dbReference type="GO" id="GO:0003700">
    <property type="term" value="F:DNA-binding transcription factor activity"/>
    <property type="evidence" value="ECO:0007669"/>
    <property type="project" value="InterPro"/>
</dbReference>
<evidence type="ECO:0000313" key="1">
    <source>
        <dbReference type="EMBL" id="AAL27440.1"/>
    </source>
</evidence>